<organism evidence="12 13">
    <name type="scientific">Cardiobacterium valvarum</name>
    <dbReference type="NCBI Taxonomy" id="194702"/>
    <lineage>
        <taxon>Bacteria</taxon>
        <taxon>Pseudomonadati</taxon>
        <taxon>Pseudomonadota</taxon>
        <taxon>Gammaproteobacteria</taxon>
        <taxon>Cardiobacteriales</taxon>
        <taxon>Cardiobacteriaceae</taxon>
        <taxon>Cardiobacterium</taxon>
    </lineage>
</organism>
<evidence type="ECO:0000256" key="4">
    <source>
        <dbReference type="ARBA" id="ARBA00022692"/>
    </source>
</evidence>
<dbReference type="GO" id="GO:0005886">
    <property type="term" value="C:plasma membrane"/>
    <property type="evidence" value="ECO:0007669"/>
    <property type="project" value="UniProtKB-SubCell"/>
</dbReference>
<comment type="subcellular location">
    <subcellularLocation>
        <location evidence="9">Cell membrane</location>
        <topology evidence="9">Multi-pass membrane protein</topology>
    </subcellularLocation>
</comment>
<comment type="pathway">
    <text evidence="9">Protein modification; lipoprotein biosynthesis (signal peptide cleavage).</text>
</comment>
<keyword evidence="3 9" id="KW-0645">Protease</keyword>
<protein>
    <recommendedName>
        <fullName evidence="9">Lipoprotein signal peptidase</fullName>
        <ecNumber evidence="9">3.4.23.36</ecNumber>
    </recommendedName>
    <alternativeName>
        <fullName evidence="9">Prolipoprotein signal peptidase</fullName>
    </alternativeName>
    <alternativeName>
        <fullName evidence="9">Signal peptidase II</fullName>
        <shortName evidence="9">SPase II</shortName>
    </alternativeName>
</protein>
<evidence type="ECO:0000256" key="8">
    <source>
        <dbReference type="ARBA" id="ARBA00023136"/>
    </source>
</evidence>
<comment type="similarity">
    <text evidence="1 9 11">Belongs to the peptidase A8 family.</text>
</comment>
<keyword evidence="5 9" id="KW-0064">Aspartyl protease</keyword>
<evidence type="ECO:0000256" key="1">
    <source>
        <dbReference type="ARBA" id="ARBA00006139"/>
    </source>
</evidence>
<feature type="active site" evidence="9">
    <location>
        <position position="116"/>
    </location>
</feature>
<feature type="transmembrane region" description="Helical" evidence="9">
    <location>
        <begin position="89"/>
        <end position="106"/>
    </location>
</feature>
<dbReference type="RefSeq" id="WP_006984068.1">
    <property type="nucleotide sequence ID" value="NZ_CABMOK010000003.1"/>
</dbReference>
<dbReference type="GO" id="GO:0004190">
    <property type="term" value="F:aspartic-type endopeptidase activity"/>
    <property type="evidence" value="ECO:0007669"/>
    <property type="project" value="UniProtKB-UniRule"/>
</dbReference>
<evidence type="ECO:0000256" key="5">
    <source>
        <dbReference type="ARBA" id="ARBA00022750"/>
    </source>
</evidence>
<keyword evidence="12" id="KW-0449">Lipoprotein</keyword>
<feature type="active site" evidence="9">
    <location>
        <position position="134"/>
    </location>
</feature>
<dbReference type="AlphaFoldDB" id="A0A381E5J8"/>
<dbReference type="OrthoDB" id="9810259at2"/>
<keyword evidence="7 9" id="KW-1133">Transmembrane helix</keyword>
<evidence type="ECO:0000256" key="7">
    <source>
        <dbReference type="ARBA" id="ARBA00022989"/>
    </source>
</evidence>
<dbReference type="InterPro" id="IPR001872">
    <property type="entry name" value="Peptidase_A8"/>
</dbReference>
<comment type="caution">
    <text evidence="9">Lacks conserved residue(s) required for the propagation of feature annotation.</text>
</comment>
<reference evidence="12 13" key="1">
    <citation type="submission" date="2018-06" db="EMBL/GenBank/DDBJ databases">
        <authorList>
            <consortium name="Pathogen Informatics"/>
            <person name="Doyle S."/>
        </authorList>
    </citation>
    <scope>NUCLEOTIDE SEQUENCE [LARGE SCALE GENOMIC DNA]</scope>
    <source>
        <strain evidence="12 13">NCTC13294</strain>
    </source>
</reference>
<dbReference type="Proteomes" id="UP000254572">
    <property type="component" value="Unassembled WGS sequence"/>
</dbReference>
<dbReference type="PANTHER" id="PTHR33695:SF1">
    <property type="entry name" value="LIPOPROTEIN SIGNAL PEPTIDASE"/>
    <property type="match status" value="1"/>
</dbReference>
<feature type="transmembrane region" description="Helical" evidence="9">
    <location>
        <begin position="64"/>
        <end position="82"/>
    </location>
</feature>
<dbReference type="EC" id="3.4.23.36" evidence="9"/>
<dbReference type="NCBIfam" id="TIGR00077">
    <property type="entry name" value="lspA"/>
    <property type="match status" value="1"/>
</dbReference>
<dbReference type="PANTHER" id="PTHR33695">
    <property type="entry name" value="LIPOPROTEIN SIGNAL PEPTIDASE"/>
    <property type="match status" value="1"/>
</dbReference>
<keyword evidence="8 9" id="KW-0472">Membrane</keyword>
<dbReference type="Pfam" id="PF01252">
    <property type="entry name" value="Peptidase_A8"/>
    <property type="match status" value="1"/>
</dbReference>
<evidence type="ECO:0000256" key="9">
    <source>
        <dbReference type="HAMAP-Rule" id="MF_00161"/>
    </source>
</evidence>
<evidence type="ECO:0000256" key="6">
    <source>
        <dbReference type="ARBA" id="ARBA00022801"/>
    </source>
</evidence>
<dbReference type="GO" id="GO:0006508">
    <property type="term" value="P:proteolysis"/>
    <property type="evidence" value="ECO:0007669"/>
    <property type="project" value="UniProtKB-KW"/>
</dbReference>
<accession>A0A381E5J8</accession>
<evidence type="ECO:0000313" key="13">
    <source>
        <dbReference type="Proteomes" id="UP000254572"/>
    </source>
</evidence>
<proteinExistence type="inferred from homology"/>
<evidence type="ECO:0000256" key="3">
    <source>
        <dbReference type="ARBA" id="ARBA00022670"/>
    </source>
</evidence>
<evidence type="ECO:0000256" key="11">
    <source>
        <dbReference type="RuleBase" id="RU004181"/>
    </source>
</evidence>
<feature type="transmembrane region" description="Helical" evidence="9">
    <location>
        <begin position="126"/>
        <end position="150"/>
    </location>
</feature>
<evidence type="ECO:0000313" key="12">
    <source>
        <dbReference type="EMBL" id="SUX21524.1"/>
    </source>
</evidence>
<gene>
    <name evidence="9 12" type="primary">lspA</name>
    <name evidence="12" type="ORF">NCTC13294_01028</name>
</gene>
<dbReference type="PRINTS" id="PR00781">
    <property type="entry name" value="LIPOSIGPTASE"/>
</dbReference>
<sequence>MQKIFAFISAILWFAADYFSKVWAQEALAAGNVITVNGWMNFKLAFNSGAAFSLFADGGGWQRWFFMAIAVAIGAWLCYAILFERTTALIRFAYAGILGGALGNLYDRIVHGHVVDFIRWHVGDAYWPTFNVADVGICTGVGLLVIAWIWDWHKGKQA</sequence>
<dbReference type="EMBL" id="UFUW01000001">
    <property type="protein sequence ID" value="SUX21524.1"/>
    <property type="molecule type" value="Genomic_DNA"/>
</dbReference>
<keyword evidence="4 9" id="KW-0812">Transmembrane</keyword>
<dbReference type="UniPathway" id="UPA00665"/>
<keyword evidence="6 9" id="KW-0378">Hydrolase</keyword>
<keyword evidence="2 9" id="KW-1003">Cell membrane</keyword>
<keyword evidence="13" id="KW-1185">Reference proteome</keyword>
<evidence type="ECO:0000256" key="2">
    <source>
        <dbReference type="ARBA" id="ARBA00022475"/>
    </source>
</evidence>
<comment type="catalytic activity">
    <reaction evidence="9 10">
        <text>Release of signal peptides from bacterial membrane prolipoproteins. Hydrolyzes -Xaa-Yaa-Zaa-|-(S,diacylglyceryl)Cys-, in which Xaa is hydrophobic (preferably Leu), and Yaa (Ala or Ser) and Zaa (Gly or Ala) have small, neutral side chains.</text>
        <dbReference type="EC" id="3.4.23.36"/>
    </reaction>
</comment>
<dbReference type="HAMAP" id="MF_00161">
    <property type="entry name" value="LspA"/>
    <property type="match status" value="1"/>
</dbReference>
<name>A0A381E5J8_9GAMM</name>
<dbReference type="PROSITE" id="PS00855">
    <property type="entry name" value="SPASE_II"/>
    <property type="match status" value="1"/>
</dbReference>
<evidence type="ECO:0000256" key="10">
    <source>
        <dbReference type="RuleBase" id="RU000594"/>
    </source>
</evidence>
<comment type="function">
    <text evidence="9 10">This protein specifically catalyzes the removal of signal peptides from prolipoproteins.</text>
</comment>